<dbReference type="RefSeq" id="WP_388389399.1">
    <property type="nucleotide sequence ID" value="NZ_JBIAFP010000029.1"/>
</dbReference>
<evidence type="ECO:0000313" key="2">
    <source>
        <dbReference type="EMBL" id="MFE9229855.1"/>
    </source>
</evidence>
<gene>
    <name evidence="2" type="ORF">ACFYM3_35760</name>
</gene>
<organism evidence="2 3">
    <name type="scientific">Streptomyces massasporeus</name>
    <dbReference type="NCBI Taxonomy" id="67324"/>
    <lineage>
        <taxon>Bacteria</taxon>
        <taxon>Bacillati</taxon>
        <taxon>Actinomycetota</taxon>
        <taxon>Actinomycetes</taxon>
        <taxon>Kitasatosporales</taxon>
        <taxon>Streptomycetaceae</taxon>
        <taxon>Streptomyces</taxon>
    </lineage>
</organism>
<protein>
    <submittedName>
        <fullName evidence="2">Uncharacterized protein</fullName>
    </submittedName>
</protein>
<evidence type="ECO:0000313" key="3">
    <source>
        <dbReference type="Proteomes" id="UP001601288"/>
    </source>
</evidence>
<dbReference type="EMBL" id="JBIAFP010000029">
    <property type="protein sequence ID" value="MFE9229855.1"/>
    <property type="molecule type" value="Genomic_DNA"/>
</dbReference>
<comment type="caution">
    <text evidence="2">The sequence shown here is derived from an EMBL/GenBank/DDBJ whole genome shotgun (WGS) entry which is preliminary data.</text>
</comment>
<evidence type="ECO:0000256" key="1">
    <source>
        <dbReference type="SAM" id="MobiDB-lite"/>
    </source>
</evidence>
<sequence>MARQRARYARTCSLMSNIRSKHRRGPATATLGQPVSGPYPVPGHEAA</sequence>
<keyword evidence="3" id="KW-1185">Reference proteome</keyword>
<reference evidence="2 3" key="1">
    <citation type="submission" date="2024-10" db="EMBL/GenBank/DDBJ databases">
        <title>The Natural Products Discovery Center: Release of the First 8490 Sequenced Strains for Exploring Actinobacteria Biosynthetic Diversity.</title>
        <authorList>
            <person name="Kalkreuter E."/>
            <person name="Kautsar S.A."/>
            <person name="Yang D."/>
            <person name="Bader C.D."/>
            <person name="Teijaro C.N."/>
            <person name="Fluegel L."/>
            <person name="Davis C.M."/>
            <person name="Simpson J.R."/>
            <person name="Lauterbach L."/>
            <person name="Steele A.D."/>
            <person name="Gui C."/>
            <person name="Meng S."/>
            <person name="Li G."/>
            <person name="Viehrig K."/>
            <person name="Ye F."/>
            <person name="Su P."/>
            <person name="Kiefer A.F."/>
            <person name="Nichols A."/>
            <person name="Cepeda A.J."/>
            <person name="Yan W."/>
            <person name="Fan B."/>
            <person name="Jiang Y."/>
            <person name="Adhikari A."/>
            <person name="Zheng C.-J."/>
            <person name="Schuster L."/>
            <person name="Cowan T.M."/>
            <person name="Smanski M.J."/>
            <person name="Chevrette M.G."/>
            <person name="De Carvalho L.P.S."/>
            <person name="Shen B."/>
        </authorList>
    </citation>
    <scope>NUCLEOTIDE SEQUENCE [LARGE SCALE GENOMIC DNA]</scope>
    <source>
        <strain evidence="2 3">NPDC007066</strain>
    </source>
</reference>
<accession>A0ABW6LN65</accession>
<feature type="region of interest" description="Disordered" evidence="1">
    <location>
        <begin position="19"/>
        <end position="47"/>
    </location>
</feature>
<dbReference type="Proteomes" id="UP001601288">
    <property type="component" value="Unassembled WGS sequence"/>
</dbReference>
<name>A0ABW6LN65_9ACTN</name>
<proteinExistence type="predicted"/>